<dbReference type="PIRSF" id="PIRSF016578">
    <property type="entry name" value="HsaA"/>
    <property type="match status" value="1"/>
</dbReference>
<keyword evidence="3 6" id="KW-0285">Flavoprotein</keyword>
<dbReference type="PANTHER" id="PTHR43884">
    <property type="entry name" value="ACYL-COA DEHYDROGENASE"/>
    <property type="match status" value="1"/>
</dbReference>
<name>A0A1T3P0D9_9ACTN</name>
<evidence type="ECO:0000313" key="11">
    <source>
        <dbReference type="Proteomes" id="UP000190037"/>
    </source>
</evidence>
<dbReference type="Proteomes" id="UP000190037">
    <property type="component" value="Unassembled WGS sequence"/>
</dbReference>
<dbReference type="InterPro" id="IPR006091">
    <property type="entry name" value="Acyl-CoA_Oxase/DH_mid-dom"/>
</dbReference>
<proteinExistence type="inferred from homology"/>
<dbReference type="InterPro" id="IPR013786">
    <property type="entry name" value="AcylCoA_DH/ox_N"/>
</dbReference>
<evidence type="ECO:0000256" key="6">
    <source>
        <dbReference type="RuleBase" id="RU362125"/>
    </source>
</evidence>
<dbReference type="InterPro" id="IPR037069">
    <property type="entry name" value="AcylCoA_DH/ox_N_sf"/>
</dbReference>
<comment type="cofactor">
    <cofactor evidence="1 6">
        <name>FAD</name>
        <dbReference type="ChEBI" id="CHEBI:57692"/>
    </cofactor>
</comment>
<dbReference type="GO" id="GO:0003995">
    <property type="term" value="F:acyl-CoA dehydrogenase activity"/>
    <property type="evidence" value="ECO:0007669"/>
    <property type="project" value="TreeGrafter"/>
</dbReference>
<evidence type="ECO:0000256" key="4">
    <source>
        <dbReference type="ARBA" id="ARBA00022827"/>
    </source>
</evidence>
<organism evidence="10 11">
    <name type="scientific">Embleya scabrispora</name>
    <dbReference type="NCBI Taxonomy" id="159449"/>
    <lineage>
        <taxon>Bacteria</taxon>
        <taxon>Bacillati</taxon>
        <taxon>Actinomycetota</taxon>
        <taxon>Actinomycetes</taxon>
        <taxon>Kitasatosporales</taxon>
        <taxon>Streptomycetaceae</taxon>
        <taxon>Embleya</taxon>
    </lineage>
</organism>
<dbReference type="Pfam" id="PF00441">
    <property type="entry name" value="Acyl-CoA_dh_1"/>
    <property type="match status" value="1"/>
</dbReference>
<comment type="caution">
    <text evidence="10">The sequence shown here is derived from an EMBL/GenBank/DDBJ whole genome shotgun (WGS) entry which is preliminary data.</text>
</comment>
<reference evidence="10 11" key="1">
    <citation type="submission" date="2017-03" db="EMBL/GenBank/DDBJ databases">
        <title>Draft genome sequence of Streptomyces scabrisporus NF3, endophyte isolated from Amphipterygium adstringens.</title>
        <authorList>
            <person name="Vazquez M."/>
            <person name="Ceapa C.D."/>
            <person name="Rodriguez Luna D."/>
            <person name="Sanchez Esquivel S."/>
        </authorList>
    </citation>
    <scope>NUCLEOTIDE SEQUENCE [LARGE SCALE GENOMIC DNA]</scope>
    <source>
        <strain evidence="10 11">NF3</strain>
    </source>
</reference>
<evidence type="ECO:0000256" key="3">
    <source>
        <dbReference type="ARBA" id="ARBA00022630"/>
    </source>
</evidence>
<dbReference type="InterPro" id="IPR009100">
    <property type="entry name" value="AcylCoA_DH/oxidase_NM_dom_sf"/>
</dbReference>
<dbReference type="eggNOG" id="COG1960">
    <property type="taxonomic scope" value="Bacteria"/>
</dbReference>
<dbReference type="Pfam" id="PF02771">
    <property type="entry name" value="Acyl-CoA_dh_N"/>
    <property type="match status" value="1"/>
</dbReference>
<sequence>MDLDFTQEQDILRETVRGLTARHADLTVVRELENDPVGYPKDFWKKLGESGLTGLTLPEKWGGSEMTTLDATVVYEEFGRSLAPTPHFVSSVLVGGVLAAAGSDEQREKYLPGIAAGTTIASVAWLEPDRGFGGKGVALAARADGEGYLLSGTKRHVAYAAAADVLLVLARTGTAGTPGDPAQGVSLFLVDPKAAGVTTTQQQTIASDTQYRVELADVRGELVGTAGAGWPVWSDVLHDGLILLAAQAVGGAKRALEITVEYAKHRKQFDKPLGAFQAIAHNLADASTAVDGAETLVWEAAWSRDKGRDTARLAPMAKLFAARTYREVTDLAVHVHGGMGFTLECDVQLYFRRAKSLQLNWWDDRYLEDLIAADVLDKG</sequence>
<dbReference type="Pfam" id="PF02770">
    <property type="entry name" value="Acyl-CoA_dh_M"/>
    <property type="match status" value="1"/>
</dbReference>
<feature type="domain" description="Acyl-CoA oxidase/dehydrogenase middle" evidence="8">
    <location>
        <begin position="124"/>
        <end position="204"/>
    </location>
</feature>
<dbReference type="Gene3D" id="1.10.540.10">
    <property type="entry name" value="Acyl-CoA dehydrogenase/oxidase, N-terminal domain"/>
    <property type="match status" value="1"/>
</dbReference>
<feature type="domain" description="Acyl-CoA dehydrogenase/oxidase C-terminal" evidence="7">
    <location>
        <begin position="227"/>
        <end position="358"/>
    </location>
</feature>
<dbReference type="AlphaFoldDB" id="A0A1T3P0D9"/>
<evidence type="ECO:0000259" key="8">
    <source>
        <dbReference type="Pfam" id="PF02770"/>
    </source>
</evidence>
<dbReference type="InterPro" id="IPR036250">
    <property type="entry name" value="AcylCo_DH-like_C"/>
</dbReference>
<dbReference type="Gene3D" id="1.20.140.10">
    <property type="entry name" value="Butyryl-CoA Dehydrogenase, subunit A, domain 3"/>
    <property type="match status" value="1"/>
</dbReference>
<dbReference type="InterPro" id="IPR046373">
    <property type="entry name" value="Acyl-CoA_Oxase/DH_mid-dom_sf"/>
</dbReference>
<dbReference type="GO" id="GO:0050660">
    <property type="term" value="F:flavin adenine dinucleotide binding"/>
    <property type="evidence" value="ECO:0007669"/>
    <property type="project" value="InterPro"/>
</dbReference>
<dbReference type="EMBL" id="MWQN01000001">
    <property type="protein sequence ID" value="OPC82381.1"/>
    <property type="molecule type" value="Genomic_DNA"/>
</dbReference>
<dbReference type="OrthoDB" id="8677713at2"/>
<dbReference type="SUPFAM" id="SSF56645">
    <property type="entry name" value="Acyl-CoA dehydrogenase NM domain-like"/>
    <property type="match status" value="1"/>
</dbReference>
<dbReference type="STRING" id="159449.B4N89_16830"/>
<dbReference type="RefSeq" id="WP_078976648.1">
    <property type="nucleotide sequence ID" value="NZ_MWQN01000001.1"/>
</dbReference>
<protein>
    <submittedName>
        <fullName evidence="10">Acyl-CoA dehydrogenase</fullName>
    </submittedName>
</protein>
<dbReference type="Gene3D" id="2.40.110.10">
    <property type="entry name" value="Butyryl-CoA Dehydrogenase, subunit A, domain 2"/>
    <property type="match status" value="1"/>
</dbReference>
<keyword evidence="11" id="KW-1185">Reference proteome</keyword>
<evidence type="ECO:0000259" key="7">
    <source>
        <dbReference type="Pfam" id="PF00441"/>
    </source>
</evidence>
<dbReference type="InterPro" id="IPR009075">
    <property type="entry name" value="AcylCo_DH/oxidase_C"/>
</dbReference>
<gene>
    <name evidence="10" type="ORF">B4N89_16830</name>
</gene>
<evidence type="ECO:0000256" key="2">
    <source>
        <dbReference type="ARBA" id="ARBA00009347"/>
    </source>
</evidence>
<evidence type="ECO:0000256" key="1">
    <source>
        <dbReference type="ARBA" id="ARBA00001974"/>
    </source>
</evidence>
<accession>A0A1T3P0D9</accession>
<evidence type="ECO:0000259" key="9">
    <source>
        <dbReference type="Pfam" id="PF02771"/>
    </source>
</evidence>
<dbReference type="SUPFAM" id="SSF47203">
    <property type="entry name" value="Acyl-CoA dehydrogenase C-terminal domain-like"/>
    <property type="match status" value="1"/>
</dbReference>
<keyword evidence="5 6" id="KW-0560">Oxidoreductase</keyword>
<keyword evidence="4 6" id="KW-0274">FAD</keyword>
<comment type="similarity">
    <text evidence="2 6">Belongs to the acyl-CoA dehydrogenase family.</text>
</comment>
<evidence type="ECO:0000256" key="5">
    <source>
        <dbReference type="ARBA" id="ARBA00023002"/>
    </source>
</evidence>
<evidence type="ECO:0000313" key="10">
    <source>
        <dbReference type="EMBL" id="OPC82381.1"/>
    </source>
</evidence>
<dbReference type="PANTHER" id="PTHR43884:SF20">
    <property type="entry name" value="ACYL-COA DEHYDROGENASE FADE28"/>
    <property type="match status" value="1"/>
</dbReference>
<feature type="domain" description="Acyl-CoA dehydrogenase/oxidase N-terminal" evidence="9">
    <location>
        <begin position="6"/>
        <end position="117"/>
    </location>
</feature>